<reference evidence="1 2" key="1">
    <citation type="journal article" date="2024" name="Plant J.">
        <title>Genome sequences and population genomics reveal climatic adaptation and genomic divergence between two closely related sweetgum species.</title>
        <authorList>
            <person name="Xu W.Q."/>
            <person name="Ren C.Q."/>
            <person name="Zhang X.Y."/>
            <person name="Comes H.P."/>
            <person name="Liu X.H."/>
            <person name="Li Y.G."/>
            <person name="Kettle C.J."/>
            <person name="Jalonen R."/>
            <person name="Gaisberger H."/>
            <person name="Ma Y.Z."/>
            <person name="Qiu Y.X."/>
        </authorList>
    </citation>
    <scope>NUCLEOTIDE SEQUENCE [LARGE SCALE GENOMIC DNA]</scope>
    <source>
        <strain evidence="1">Hangzhou</strain>
    </source>
</reference>
<organism evidence="1 2">
    <name type="scientific">Liquidambar formosana</name>
    <name type="common">Formosan gum</name>
    <dbReference type="NCBI Taxonomy" id="63359"/>
    <lineage>
        <taxon>Eukaryota</taxon>
        <taxon>Viridiplantae</taxon>
        <taxon>Streptophyta</taxon>
        <taxon>Embryophyta</taxon>
        <taxon>Tracheophyta</taxon>
        <taxon>Spermatophyta</taxon>
        <taxon>Magnoliopsida</taxon>
        <taxon>eudicotyledons</taxon>
        <taxon>Gunneridae</taxon>
        <taxon>Pentapetalae</taxon>
        <taxon>Saxifragales</taxon>
        <taxon>Altingiaceae</taxon>
        <taxon>Liquidambar</taxon>
    </lineage>
</organism>
<evidence type="ECO:0000313" key="1">
    <source>
        <dbReference type="EMBL" id="KAK9274347.1"/>
    </source>
</evidence>
<dbReference type="PANTHER" id="PTHR37696:SF1">
    <property type="entry name" value="ADENYLOSUCCINATE SYNTHETASE-RELATED"/>
    <property type="match status" value="1"/>
</dbReference>
<comment type="caution">
    <text evidence="1">The sequence shown here is derived from an EMBL/GenBank/DDBJ whole genome shotgun (WGS) entry which is preliminary data.</text>
</comment>
<evidence type="ECO:0000313" key="2">
    <source>
        <dbReference type="Proteomes" id="UP001415857"/>
    </source>
</evidence>
<dbReference type="AlphaFoldDB" id="A0AAP0RB46"/>
<dbReference type="EMBL" id="JBBPBK010000012">
    <property type="protein sequence ID" value="KAK9274347.1"/>
    <property type="molecule type" value="Genomic_DNA"/>
</dbReference>
<name>A0AAP0RB46_LIQFO</name>
<dbReference type="Proteomes" id="UP001415857">
    <property type="component" value="Unassembled WGS sequence"/>
</dbReference>
<accession>A0AAP0RB46</accession>
<gene>
    <name evidence="1" type="ORF">L1049_019161</name>
</gene>
<proteinExistence type="predicted"/>
<dbReference type="PANTHER" id="PTHR37696">
    <property type="entry name" value="ADENYLOSUCCINATE SYNTHETASE-RELATED"/>
    <property type="match status" value="1"/>
</dbReference>
<keyword evidence="2" id="KW-1185">Reference proteome</keyword>
<protein>
    <submittedName>
        <fullName evidence="1">Uncharacterized protein</fullName>
    </submittedName>
</protein>
<sequence>MVATATASYFLLTADYGPEPNALDPIKRAIESAEQSVKEFIFGQGKESQESKEKAEGAKLKWRNLSYGSSCPEAFVVRVPFFPRGSDFHSSVVQKNELFTSLEFRSAEIIELQFHSSPHFFDKHNLNRSGCQ</sequence>